<comment type="caution">
    <text evidence="1">The sequence shown here is derived from an EMBL/GenBank/DDBJ whole genome shotgun (WGS) entry which is preliminary data.</text>
</comment>
<keyword evidence="2" id="KW-1185">Reference proteome</keyword>
<sequence length="66" mass="6822">MFGAYAFEMLALVVAVGGLVAVIAEIIIKDPSALADIVTDSRAMAQPAQRARAATTVSNGNFRKAA</sequence>
<proteinExistence type="predicted"/>
<evidence type="ECO:0000313" key="1">
    <source>
        <dbReference type="EMBL" id="GEO42365.1"/>
    </source>
</evidence>
<dbReference type="Proteomes" id="UP000321523">
    <property type="component" value="Unassembled WGS sequence"/>
</dbReference>
<reference evidence="1 2" key="1">
    <citation type="submission" date="2019-07" db="EMBL/GenBank/DDBJ databases">
        <title>Whole genome shotgun sequence of Skermanella aerolata NBRC 106429.</title>
        <authorList>
            <person name="Hosoyama A."/>
            <person name="Uohara A."/>
            <person name="Ohji S."/>
            <person name="Ichikawa N."/>
        </authorList>
    </citation>
    <scope>NUCLEOTIDE SEQUENCE [LARGE SCALE GENOMIC DNA]</scope>
    <source>
        <strain evidence="1 2">NBRC 106429</strain>
    </source>
</reference>
<accession>A0A512E0Z8</accession>
<protein>
    <submittedName>
        <fullName evidence="1">Uncharacterized protein</fullName>
    </submittedName>
</protein>
<name>A0A512E0Z8_9PROT</name>
<dbReference type="AlphaFoldDB" id="A0A512E0Z8"/>
<dbReference type="RefSeq" id="WP_044435331.1">
    <property type="nucleotide sequence ID" value="NZ_BJYZ01000040.1"/>
</dbReference>
<organism evidence="1 2">
    <name type="scientific">Skermanella aerolata</name>
    <dbReference type="NCBI Taxonomy" id="393310"/>
    <lineage>
        <taxon>Bacteria</taxon>
        <taxon>Pseudomonadati</taxon>
        <taxon>Pseudomonadota</taxon>
        <taxon>Alphaproteobacteria</taxon>
        <taxon>Rhodospirillales</taxon>
        <taxon>Azospirillaceae</taxon>
        <taxon>Skermanella</taxon>
    </lineage>
</organism>
<dbReference type="EMBL" id="BJYZ01000040">
    <property type="protein sequence ID" value="GEO42365.1"/>
    <property type="molecule type" value="Genomic_DNA"/>
</dbReference>
<evidence type="ECO:0000313" key="2">
    <source>
        <dbReference type="Proteomes" id="UP000321523"/>
    </source>
</evidence>
<gene>
    <name evidence="1" type="ORF">SAE02_65130</name>
</gene>